<name>A0A011QIP8_9PROT</name>
<protein>
    <submittedName>
        <fullName evidence="2">Uncharacterized protein</fullName>
    </submittedName>
</protein>
<dbReference type="EMBL" id="JEMX01000066">
    <property type="protein sequence ID" value="EXI78724.1"/>
    <property type="molecule type" value="Genomic_DNA"/>
</dbReference>
<gene>
    <name evidence="2" type="ORF">AW10_02878</name>
</gene>
<sequence length="111" mass="12478">MAGEAGKGKDLSEGLERTTGAAAAERRQKLDLRAAFDAAFVMIEPFFDPQQGWAGQSLELLAYRLLRDNFPKLSSEEVHTLVVAAHRLYIERHPDHSSHLPRPSELRRVDL</sequence>
<proteinExistence type="predicted"/>
<dbReference type="AlphaFoldDB" id="A0A011QIP8"/>
<evidence type="ECO:0000313" key="2">
    <source>
        <dbReference type="EMBL" id="EXI78724.1"/>
    </source>
</evidence>
<dbReference type="STRING" id="1454003.AW10_02878"/>
<feature type="compositionally biased region" description="Basic and acidic residues" evidence="1">
    <location>
        <begin position="1"/>
        <end position="16"/>
    </location>
</feature>
<evidence type="ECO:0000313" key="3">
    <source>
        <dbReference type="Proteomes" id="UP000021816"/>
    </source>
</evidence>
<comment type="caution">
    <text evidence="2">The sequence shown here is derived from an EMBL/GenBank/DDBJ whole genome shotgun (WGS) entry which is preliminary data.</text>
</comment>
<dbReference type="PATRIC" id="fig|1454003.3.peg.2936"/>
<reference evidence="2 3" key="1">
    <citation type="submission" date="2014-02" db="EMBL/GenBank/DDBJ databases">
        <title>Expanding our view of genomic diversity in Candidatus Accumulibacter clades.</title>
        <authorList>
            <person name="Skennerton C.T."/>
            <person name="Barr J.J."/>
            <person name="Slater F.R."/>
            <person name="Bond P.L."/>
            <person name="Tyson G.W."/>
        </authorList>
    </citation>
    <scope>NUCLEOTIDE SEQUENCE [LARGE SCALE GENOMIC DNA]</scope>
    <source>
        <strain evidence="3">BA-92</strain>
    </source>
</reference>
<feature type="region of interest" description="Disordered" evidence="1">
    <location>
        <begin position="1"/>
        <end position="23"/>
    </location>
</feature>
<dbReference type="Proteomes" id="UP000021816">
    <property type="component" value="Unassembled WGS sequence"/>
</dbReference>
<organism evidence="2 3">
    <name type="scientific">Candidatus Accumulibacter appositus</name>
    <dbReference type="NCBI Taxonomy" id="1454003"/>
    <lineage>
        <taxon>Bacteria</taxon>
        <taxon>Pseudomonadati</taxon>
        <taxon>Pseudomonadota</taxon>
        <taxon>Betaproteobacteria</taxon>
        <taxon>Candidatus Accumulibacter</taxon>
    </lineage>
</organism>
<evidence type="ECO:0000256" key="1">
    <source>
        <dbReference type="SAM" id="MobiDB-lite"/>
    </source>
</evidence>
<accession>A0A011QIP8</accession>